<proteinExistence type="predicted"/>
<sequence length="108" mass="12554">MFLYFRVSEELGPHINYVYVTDEVPLWSKDGLLRKAFIATRKYRRSFVSAALQPAIIISHLLGYTSWFRLLIFNEHAEVVVPNMHVPKKLFEDYFFAESAGPDEGDLI</sequence>
<comment type="caution">
    <text evidence="1">The sequence shown here is derived from an EMBL/GenBank/DDBJ whole genome shotgun (WGS) entry which is preliminary data.</text>
</comment>
<protein>
    <submittedName>
        <fullName evidence="1">Uncharacterized protein</fullName>
    </submittedName>
</protein>
<dbReference type="AlphaFoldDB" id="A0A8H8RXR4"/>
<dbReference type="Proteomes" id="UP000443090">
    <property type="component" value="Unassembled WGS sequence"/>
</dbReference>
<evidence type="ECO:0000313" key="2">
    <source>
        <dbReference type="Proteomes" id="UP000443090"/>
    </source>
</evidence>
<organism evidence="1 2">
    <name type="scientific">Lachnellula occidentalis</name>
    <dbReference type="NCBI Taxonomy" id="215460"/>
    <lineage>
        <taxon>Eukaryota</taxon>
        <taxon>Fungi</taxon>
        <taxon>Dikarya</taxon>
        <taxon>Ascomycota</taxon>
        <taxon>Pezizomycotina</taxon>
        <taxon>Leotiomycetes</taxon>
        <taxon>Helotiales</taxon>
        <taxon>Lachnaceae</taxon>
        <taxon>Lachnellula</taxon>
    </lineage>
</organism>
<name>A0A8H8RXR4_9HELO</name>
<keyword evidence="2" id="KW-1185">Reference proteome</keyword>
<dbReference type="EMBL" id="QGMI01000308">
    <property type="protein sequence ID" value="TVY42829.1"/>
    <property type="molecule type" value="Genomic_DNA"/>
</dbReference>
<reference evidence="1 2" key="1">
    <citation type="submission" date="2018-05" db="EMBL/GenBank/DDBJ databases">
        <title>Genome sequencing and assembly of the regulated plant pathogen Lachnellula willkommii and related sister species for the development of diagnostic species identification markers.</title>
        <authorList>
            <person name="Giroux E."/>
            <person name="Bilodeau G."/>
        </authorList>
    </citation>
    <scope>NUCLEOTIDE SEQUENCE [LARGE SCALE GENOMIC DNA]</scope>
    <source>
        <strain evidence="1 2">CBS 160.35</strain>
    </source>
</reference>
<gene>
    <name evidence="1" type="ORF">LOCC1_G004462</name>
</gene>
<accession>A0A8H8RXR4</accession>
<dbReference type="OrthoDB" id="3183782at2759"/>
<evidence type="ECO:0000313" key="1">
    <source>
        <dbReference type="EMBL" id="TVY42829.1"/>
    </source>
</evidence>